<organism evidence="1">
    <name type="scientific">marine metagenome</name>
    <dbReference type="NCBI Taxonomy" id="408172"/>
    <lineage>
        <taxon>unclassified sequences</taxon>
        <taxon>metagenomes</taxon>
        <taxon>ecological metagenomes</taxon>
    </lineage>
</organism>
<dbReference type="AlphaFoldDB" id="A0A382QT93"/>
<accession>A0A382QT93</accession>
<name>A0A382QT93_9ZZZZ</name>
<proteinExistence type="predicted"/>
<reference evidence="1" key="1">
    <citation type="submission" date="2018-05" db="EMBL/GenBank/DDBJ databases">
        <authorList>
            <person name="Lanie J.A."/>
            <person name="Ng W.-L."/>
            <person name="Kazmierczak K.M."/>
            <person name="Andrzejewski T.M."/>
            <person name="Davidsen T.M."/>
            <person name="Wayne K.J."/>
            <person name="Tettelin H."/>
            <person name="Glass J.I."/>
            <person name="Rusch D."/>
            <person name="Podicherti R."/>
            <person name="Tsui H.-C.T."/>
            <person name="Winkler M.E."/>
        </authorList>
    </citation>
    <scope>NUCLEOTIDE SEQUENCE</scope>
</reference>
<evidence type="ECO:0000313" key="1">
    <source>
        <dbReference type="EMBL" id="SVC88686.1"/>
    </source>
</evidence>
<gene>
    <name evidence="1" type="ORF">METZ01_LOCUS341540</name>
</gene>
<feature type="non-terminal residue" evidence="1">
    <location>
        <position position="183"/>
    </location>
</feature>
<sequence length="183" mass="21510">MISQDYYNHPEIDWKTFETDHFQIHFYEGSEGTAREGAFVAEKIYPFVTQLYEYEPAEKTDIVFLDTDDISNGAAYYYDNKILIWATPMDFELRGSHRWLQNVITHEYTHIVSMQRSMKAGLRFPGAYLQWIGYEDEKRKDVLYGYPNTMVSYAIPGTSVPPWLAEGTAQYMYEGADWDNWDT</sequence>
<protein>
    <recommendedName>
        <fullName evidence="2">Biopolymer transporter Tol</fullName>
    </recommendedName>
</protein>
<evidence type="ECO:0008006" key="2">
    <source>
        <dbReference type="Google" id="ProtNLM"/>
    </source>
</evidence>
<dbReference type="EMBL" id="UINC01116736">
    <property type="protein sequence ID" value="SVC88686.1"/>
    <property type="molecule type" value="Genomic_DNA"/>
</dbReference>